<dbReference type="AlphaFoldDB" id="A0A1S8M9A7"/>
<keyword evidence="2" id="KW-0378">Hydrolase</keyword>
<dbReference type="InterPro" id="IPR004843">
    <property type="entry name" value="Calcineurin-like_PHP"/>
</dbReference>
<dbReference type="EMBL" id="CP096983">
    <property type="protein sequence ID" value="URZ12433.1"/>
    <property type="molecule type" value="Genomic_DNA"/>
</dbReference>
<name>A0A1S8M9A7_9CLOT</name>
<evidence type="ECO:0000259" key="1">
    <source>
        <dbReference type="Pfam" id="PF00149"/>
    </source>
</evidence>
<dbReference type="Gene3D" id="3.30.750.180">
    <property type="entry name" value="GpdQ, beta-strand dimerisation domain"/>
    <property type="match status" value="1"/>
</dbReference>
<sequence length="332" mass="37428">MNKIKFLFLFIIALIITTILVSTPESTSKVSADHTLQYSFSVISDTHIGVDESKNSSKIAKNKLAIALKCIEKNFPKDKCIVINGDVVDNYYESSYNELTNTILSVNYSKKLPYIYFNLGNHEFKYNGEGPSISECYNENLNRFINKTQNIQSKLTANKDISHTFRSTNKPYDLQYVGNTPFFFLGSDSVVKGKTNDCAYLKFNDQLKSLNDSIGTGLSFIFCHQPPLNTVKGSNASNCISNTDELLEVLKKHPNAIMFTAHTHRTFDNSPLTFGNNYSKLGSCPVITSPSVFRSLEGIHVNVYEDMISVEGVKYHSDYHCTTKPDWCITFR</sequence>
<dbReference type="Gene3D" id="3.60.21.40">
    <property type="entry name" value="GpdQ, catalytic alpha/beta sandwich domain"/>
    <property type="match status" value="1"/>
</dbReference>
<evidence type="ECO:0000313" key="2">
    <source>
        <dbReference type="EMBL" id="URZ12433.1"/>
    </source>
</evidence>
<dbReference type="GO" id="GO:0004115">
    <property type="term" value="F:3',5'-cyclic-AMP phosphodiesterase activity"/>
    <property type="evidence" value="ECO:0007669"/>
    <property type="project" value="UniProtKB-EC"/>
</dbReference>
<dbReference type="KEGG" id="crw:CROST_031550"/>
<dbReference type="EC" id="3.1.4.53" evidence="2"/>
<dbReference type="Pfam" id="PF00149">
    <property type="entry name" value="Metallophos"/>
    <property type="match status" value="1"/>
</dbReference>
<dbReference type="InterPro" id="IPR029052">
    <property type="entry name" value="Metallo-depent_PP-like"/>
</dbReference>
<dbReference type="STRING" id="84029.CROST_09590"/>
<gene>
    <name evidence="2" type="primary">cpdA_4</name>
    <name evidence="2" type="ORF">CROST_031550</name>
</gene>
<proteinExistence type="predicted"/>
<dbReference type="Proteomes" id="UP000190951">
    <property type="component" value="Chromosome"/>
</dbReference>
<feature type="domain" description="Calcineurin-like phosphoesterase" evidence="1">
    <location>
        <begin position="42"/>
        <end position="265"/>
    </location>
</feature>
<accession>A0A1S8M9A7</accession>
<dbReference type="RefSeq" id="WP_077833841.1">
    <property type="nucleotide sequence ID" value="NZ_CP096983.1"/>
</dbReference>
<organism evidence="2 3">
    <name type="scientific">Clostridium felsineum</name>
    <dbReference type="NCBI Taxonomy" id="36839"/>
    <lineage>
        <taxon>Bacteria</taxon>
        <taxon>Bacillati</taxon>
        <taxon>Bacillota</taxon>
        <taxon>Clostridia</taxon>
        <taxon>Eubacteriales</taxon>
        <taxon>Clostridiaceae</taxon>
        <taxon>Clostridium</taxon>
    </lineage>
</organism>
<keyword evidence="3" id="KW-1185">Reference proteome</keyword>
<dbReference type="SUPFAM" id="SSF56300">
    <property type="entry name" value="Metallo-dependent phosphatases"/>
    <property type="match status" value="1"/>
</dbReference>
<evidence type="ECO:0000313" key="3">
    <source>
        <dbReference type="Proteomes" id="UP000190951"/>
    </source>
</evidence>
<protein>
    <submittedName>
        <fullName evidence="2">3',5'-cyclic adenosine monophosphate phosphodiesterase CpdA</fullName>
        <ecNumber evidence="2">3.1.4.53</ecNumber>
    </submittedName>
</protein>
<reference evidence="2 3" key="1">
    <citation type="submission" date="2022-04" db="EMBL/GenBank/DDBJ databases">
        <title>Genome sequence of C. roseum typestrain.</title>
        <authorList>
            <person name="Poehlein A."/>
            <person name="Schoch T."/>
            <person name="Duerre P."/>
            <person name="Daniel R."/>
        </authorList>
    </citation>
    <scope>NUCLEOTIDE SEQUENCE [LARGE SCALE GENOMIC DNA]</scope>
    <source>
        <strain evidence="2 3">DSM 7320</strain>
    </source>
</reference>
<dbReference type="InterPro" id="IPR042283">
    <property type="entry name" value="GpdQ_catalytic"/>
</dbReference>
<dbReference type="InterPro" id="IPR042281">
    <property type="entry name" value="GpdQ_beta-strand"/>
</dbReference>